<keyword evidence="4 7" id="KW-0812">Transmembrane</keyword>
<dbReference type="Pfam" id="PF07681">
    <property type="entry name" value="DoxX"/>
    <property type="match status" value="1"/>
</dbReference>
<dbReference type="OrthoDB" id="280866at2"/>
<dbReference type="eggNOG" id="COG2259">
    <property type="taxonomic scope" value="Bacteria"/>
</dbReference>
<dbReference type="AlphaFoldDB" id="A0A0A0EQQ9"/>
<dbReference type="GO" id="GO:0005886">
    <property type="term" value="C:plasma membrane"/>
    <property type="evidence" value="ECO:0007669"/>
    <property type="project" value="UniProtKB-SubCell"/>
</dbReference>
<evidence type="ECO:0000256" key="6">
    <source>
        <dbReference type="ARBA" id="ARBA00023136"/>
    </source>
</evidence>
<dbReference type="Proteomes" id="UP000030017">
    <property type="component" value="Unassembled WGS sequence"/>
</dbReference>
<dbReference type="PANTHER" id="PTHR33452:SF1">
    <property type="entry name" value="INNER MEMBRANE PROTEIN YPHA-RELATED"/>
    <property type="match status" value="1"/>
</dbReference>
<reference evidence="8 9" key="1">
    <citation type="submission" date="2013-08" db="EMBL/GenBank/DDBJ databases">
        <title>Genome sequencing of Lysobacter.</title>
        <authorList>
            <person name="Zhang S."/>
            <person name="Wang G."/>
        </authorList>
    </citation>
    <scope>NUCLEOTIDE SEQUENCE [LARGE SCALE GENOMIC DNA]</scope>
    <source>
        <strain evidence="8 9">Ko07</strain>
    </source>
</reference>
<name>A0A0A0EQQ9_9GAMM</name>
<proteinExistence type="inferred from homology"/>
<dbReference type="STRING" id="1122185.N792_05705"/>
<dbReference type="RefSeq" id="WP_036192796.1">
    <property type="nucleotide sequence ID" value="NZ_AVPS01000003.1"/>
</dbReference>
<evidence type="ECO:0000256" key="2">
    <source>
        <dbReference type="ARBA" id="ARBA00006679"/>
    </source>
</evidence>
<keyword evidence="6 7" id="KW-0472">Membrane</keyword>
<dbReference type="EMBL" id="AVPS01000003">
    <property type="protein sequence ID" value="KGM52560.1"/>
    <property type="molecule type" value="Genomic_DNA"/>
</dbReference>
<keyword evidence="5 7" id="KW-1133">Transmembrane helix</keyword>
<accession>A0A0A0EQQ9</accession>
<feature type="transmembrane region" description="Helical" evidence="7">
    <location>
        <begin position="12"/>
        <end position="28"/>
    </location>
</feature>
<dbReference type="InterPro" id="IPR032808">
    <property type="entry name" value="DoxX"/>
</dbReference>
<evidence type="ECO:0000256" key="1">
    <source>
        <dbReference type="ARBA" id="ARBA00004651"/>
    </source>
</evidence>
<protein>
    <submittedName>
        <fullName evidence="8">GntR family transcriptional regulator</fullName>
    </submittedName>
</protein>
<comment type="caution">
    <text evidence="8">The sequence shown here is derived from an EMBL/GenBank/DDBJ whole genome shotgun (WGS) entry which is preliminary data.</text>
</comment>
<evidence type="ECO:0000313" key="8">
    <source>
        <dbReference type="EMBL" id="KGM52560.1"/>
    </source>
</evidence>
<keyword evidence="9" id="KW-1185">Reference proteome</keyword>
<feature type="transmembrane region" description="Helical" evidence="7">
    <location>
        <begin position="48"/>
        <end position="69"/>
    </location>
</feature>
<dbReference type="PANTHER" id="PTHR33452">
    <property type="entry name" value="OXIDOREDUCTASE CATD-RELATED"/>
    <property type="match status" value="1"/>
</dbReference>
<dbReference type="InterPro" id="IPR051907">
    <property type="entry name" value="DoxX-like_oxidoreductase"/>
</dbReference>
<evidence type="ECO:0000256" key="4">
    <source>
        <dbReference type="ARBA" id="ARBA00022692"/>
    </source>
</evidence>
<evidence type="ECO:0000256" key="3">
    <source>
        <dbReference type="ARBA" id="ARBA00022475"/>
    </source>
</evidence>
<comment type="subcellular location">
    <subcellularLocation>
        <location evidence="1">Cell membrane</location>
        <topology evidence="1">Multi-pass membrane protein</topology>
    </subcellularLocation>
</comment>
<evidence type="ECO:0000256" key="5">
    <source>
        <dbReference type="ARBA" id="ARBA00022989"/>
    </source>
</evidence>
<comment type="similarity">
    <text evidence="2">Belongs to the DoxX family.</text>
</comment>
<feature type="transmembrane region" description="Helical" evidence="7">
    <location>
        <begin position="76"/>
        <end position="95"/>
    </location>
</feature>
<gene>
    <name evidence="8" type="ORF">N792_05705</name>
</gene>
<keyword evidence="3" id="KW-1003">Cell membrane</keyword>
<organism evidence="8 9">
    <name type="scientific">Lysobacter concretionis Ko07 = DSM 16239</name>
    <dbReference type="NCBI Taxonomy" id="1122185"/>
    <lineage>
        <taxon>Bacteria</taxon>
        <taxon>Pseudomonadati</taxon>
        <taxon>Pseudomonadota</taxon>
        <taxon>Gammaproteobacteria</taxon>
        <taxon>Lysobacterales</taxon>
        <taxon>Lysobacteraceae</taxon>
        <taxon>Novilysobacter</taxon>
    </lineage>
</organism>
<feature type="transmembrane region" description="Helical" evidence="7">
    <location>
        <begin position="107"/>
        <end position="128"/>
    </location>
</feature>
<sequence length="131" mass="13561">MNPALQQDFAKLILRLALGILILLHGLAKLNGGLAGIVGLVEAQGLPGFLGYAVLIGEIIAPLMVLLGFHARIGGLLIAINMLVAVVLMHMGQLGSLNGQGGWALELQGMFFTVAVALALLGPGRFSVNGR</sequence>
<evidence type="ECO:0000256" key="7">
    <source>
        <dbReference type="SAM" id="Phobius"/>
    </source>
</evidence>
<evidence type="ECO:0000313" key="9">
    <source>
        <dbReference type="Proteomes" id="UP000030017"/>
    </source>
</evidence>